<proteinExistence type="predicted"/>
<organism evidence="1 2">
    <name type="scientific">Cryptococcus depauperatus CBS 7841</name>
    <dbReference type="NCBI Taxonomy" id="1295531"/>
    <lineage>
        <taxon>Eukaryota</taxon>
        <taxon>Fungi</taxon>
        <taxon>Dikarya</taxon>
        <taxon>Basidiomycota</taxon>
        <taxon>Agaricomycotina</taxon>
        <taxon>Tremellomycetes</taxon>
        <taxon>Tremellales</taxon>
        <taxon>Cryptococcaceae</taxon>
        <taxon>Cryptococcus</taxon>
    </lineage>
</organism>
<dbReference type="GeneID" id="91087466"/>
<accession>A0AAJ8JT98</accession>
<dbReference type="RefSeq" id="XP_066068756.1">
    <property type="nucleotide sequence ID" value="XM_066212659.1"/>
</dbReference>
<sequence length="133" mass="14481">MDLISVSLTLSCVYPRWVLSRRKWLVVRGPGCYLEEAVLDGSDLVARRLYFTLGEQGMDWADGMGRMTGTRRSSTALQIGKGEESWGYGRVGSTAAETGMEASLSTLARQIWARLVSRPPSLSPSFGSCLADG</sequence>
<dbReference type="Proteomes" id="UP000094043">
    <property type="component" value="Chromosome 3"/>
</dbReference>
<name>A0AAJ8JT98_9TREE</name>
<protein>
    <submittedName>
        <fullName evidence="1">Uncharacterized protein</fullName>
    </submittedName>
</protein>
<dbReference type="InterPro" id="IPR009337">
    <property type="entry name" value="DUF995"/>
</dbReference>
<dbReference type="EMBL" id="CP143786">
    <property type="protein sequence ID" value="WVN88056.1"/>
    <property type="molecule type" value="Genomic_DNA"/>
</dbReference>
<dbReference type="AlphaFoldDB" id="A0AAJ8JT98"/>
<reference evidence="1" key="3">
    <citation type="submission" date="2024-01" db="EMBL/GenBank/DDBJ databases">
        <authorList>
            <person name="Coelho M.A."/>
            <person name="David-Palma M."/>
            <person name="Shea T."/>
            <person name="Sun S."/>
            <person name="Cuomo C.A."/>
            <person name="Heitman J."/>
        </authorList>
    </citation>
    <scope>NUCLEOTIDE SEQUENCE</scope>
    <source>
        <strain evidence="1">CBS 7841</strain>
    </source>
</reference>
<reference evidence="1" key="1">
    <citation type="submission" date="2016-06" db="EMBL/GenBank/DDBJ databases">
        <authorList>
            <person name="Cuomo C."/>
            <person name="Litvintseva A."/>
            <person name="Heitman J."/>
            <person name="Chen Y."/>
            <person name="Sun S."/>
            <person name="Springer D."/>
            <person name="Dromer F."/>
            <person name="Young S."/>
            <person name="Zeng Q."/>
            <person name="Chapman S."/>
            <person name="Gujja S."/>
            <person name="Saif S."/>
            <person name="Birren B."/>
        </authorList>
    </citation>
    <scope>NUCLEOTIDE SEQUENCE</scope>
    <source>
        <strain evidence="1">CBS 7841</strain>
    </source>
</reference>
<evidence type="ECO:0000313" key="1">
    <source>
        <dbReference type="EMBL" id="WVN88056.1"/>
    </source>
</evidence>
<gene>
    <name evidence="1" type="ORF">L203_103255</name>
</gene>
<evidence type="ECO:0000313" key="2">
    <source>
        <dbReference type="Proteomes" id="UP000094043"/>
    </source>
</evidence>
<reference evidence="1" key="2">
    <citation type="journal article" date="2022" name="Elife">
        <title>Obligate sexual reproduction of a homothallic fungus closely related to the Cryptococcus pathogenic species complex.</title>
        <authorList>
            <person name="Passer A.R."/>
            <person name="Clancey S.A."/>
            <person name="Shea T."/>
            <person name="David-Palma M."/>
            <person name="Averette A.F."/>
            <person name="Boekhout T."/>
            <person name="Porcel B.M."/>
            <person name="Nowrousian M."/>
            <person name="Cuomo C.A."/>
            <person name="Sun S."/>
            <person name="Heitman J."/>
            <person name="Coelho M.A."/>
        </authorList>
    </citation>
    <scope>NUCLEOTIDE SEQUENCE</scope>
    <source>
        <strain evidence="1">CBS 7841</strain>
    </source>
</reference>
<dbReference type="KEGG" id="cdep:91087466"/>
<keyword evidence="2" id="KW-1185">Reference proteome</keyword>
<dbReference type="Pfam" id="PF06191">
    <property type="entry name" value="DUF995"/>
    <property type="match status" value="1"/>
</dbReference>